<accession>A0A840CIW4</accession>
<gene>
    <name evidence="1" type="ORF">GGR21_001795</name>
</gene>
<keyword evidence="2" id="KW-1185">Reference proteome</keyword>
<protein>
    <recommendedName>
        <fullName evidence="3">Glycosyl transferase family 2</fullName>
    </recommendedName>
</protein>
<comment type="caution">
    <text evidence="1">The sequence shown here is derived from an EMBL/GenBank/DDBJ whole genome shotgun (WGS) entry which is preliminary data.</text>
</comment>
<sequence length="282" mass="33813">MRNSEIKVGYLVSYDYEYMKNSLPTVYEYADIIAVAIDKDRMTWKGTNYEIADSFFEWLKEYDKDNKIRIYEDSFFDPDLTVMENDTRERNMLGRFMGEGGWHIQVDSDEYFLDFKKFTDYLKSLDMIVATSVFARWVTIFKLDTENAFIIDNGEKFPVATNFVSYDNARLSFNAKKEINSEFKVIHQSWGRSEDELRQKLSNWGHSNDFDIESYFRLWKAIDKHTYKYITNFHPLNGFDWQKLECIEAKDIPTLIEKVRIIQEEKAGRKKNKWKSLFRRKK</sequence>
<proteinExistence type="predicted"/>
<name>A0A840CIW4_9BACT</name>
<reference evidence="1 2" key="1">
    <citation type="submission" date="2020-08" db="EMBL/GenBank/DDBJ databases">
        <title>Genomic Encyclopedia of Type Strains, Phase IV (KMG-IV): sequencing the most valuable type-strain genomes for metagenomic binning, comparative biology and taxonomic classification.</title>
        <authorList>
            <person name="Goeker M."/>
        </authorList>
    </citation>
    <scope>NUCLEOTIDE SEQUENCE [LARGE SCALE GENOMIC DNA]</scope>
    <source>
        <strain evidence="1 2">DSM 104969</strain>
    </source>
</reference>
<evidence type="ECO:0000313" key="2">
    <source>
        <dbReference type="Proteomes" id="UP000555103"/>
    </source>
</evidence>
<organism evidence="1 2">
    <name type="scientific">Dysgonomonas hofstadii</name>
    <dbReference type="NCBI Taxonomy" id="637886"/>
    <lineage>
        <taxon>Bacteria</taxon>
        <taxon>Pseudomonadati</taxon>
        <taxon>Bacteroidota</taxon>
        <taxon>Bacteroidia</taxon>
        <taxon>Bacteroidales</taxon>
        <taxon>Dysgonomonadaceae</taxon>
        <taxon>Dysgonomonas</taxon>
    </lineage>
</organism>
<dbReference type="RefSeq" id="WP_183306811.1">
    <property type="nucleotide sequence ID" value="NZ_JACIEP010000005.1"/>
</dbReference>
<dbReference type="Proteomes" id="UP000555103">
    <property type="component" value="Unassembled WGS sequence"/>
</dbReference>
<dbReference type="EMBL" id="JACIEP010000005">
    <property type="protein sequence ID" value="MBB4035900.1"/>
    <property type="molecule type" value="Genomic_DNA"/>
</dbReference>
<evidence type="ECO:0008006" key="3">
    <source>
        <dbReference type="Google" id="ProtNLM"/>
    </source>
</evidence>
<evidence type="ECO:0000313" key="1">
    <source>
        <dbReference type="EMBL" id="MBB4035900.1"/>
    </source>
</evidence>
<dbReference type="AlphaFoldDB" id="A0A840CIW4"/>